<feature type="signal peptide" evidence="1">
    <location>
        <begin position="1"/>
        <end position="17"/>
    </location>
</feature>
<dbReference type="Gene3D" id="2.60.40.1120">
    <property type="entry name" value="Carboxypeptidase-like, regulatory domain"/>
    <property type="match status" value="1"/>
</dbReference>
<reference evidence="2" key="1">
    <citation type="submission" date="2019-03" db="EMBL/GenBank/DDBJ databases">
        <title>Lake Tanganyika Metagenome-Assembled Genomes (MAGs).</title>
        <authorList>
            <person name="Tran P."/>
        </authorList>
    </citation>
    <scope>NUCLEOTIDE SEQUENCE</scope>
    <source>
        <strain evidence="2">K_DeepCast_150m_m2_040</strain>
    </source>
</reference>
<sequence>MRSTLVCLFAVAAISVANPVVEYFLSEIQVAPDSLERIELHMYSDARSYPVDLSGWHVTTNAGFATIDSGTALQNSTDFAIISHENVSGSFSLGDDSDDVWLDDPVQGGGDHYWYGRYGWTPPAGTSVSIYTHWEGVWPYEYLVGDWYLDSTPTFGAPNDDRQGGITGRVLDRFGQPLENCWVQLQNAHGNGGVACDSTGRYVMSPLGPGTYEVSARSDSTYLPAYYPESVSIGVNGWMDSINMTMYPAGVTEVGRREMPQGPLRQRGRTLVLNSDRPGTTLVSVYDDLGRLRMSERVALVVGQNELALPSLSRGVYFALVQGEVRRDMAKAVLW</sequence>
<proteinExistence type="predicted"/>
<dbReference type="Pfam" id="PF13620">
    <property type="entry name" value="CarboxypepD_reg"/>
    <property type="match status" value="1"/>
</dbReference>
<keyword evidence="2" id="KW-0645">Protease</keyword>
<accession>A0A938BUC6</accession>
<keyword evidence="2" id="KW-0121">Carboxypeptidase</keyword>
<keyword evidence="1" id="KW-0732">Signal</keyword>
<dbReference type="Proteomes" id="UP000779900">
    <property type="component" value="Unassembled WGS sequence"/>
</dbReference>
<dbReference type="EMBL" id="VGIR01000098">
    <property type="protein sequence ID" value="MBM3332532.1"/>
    <property type="molecule type" value="Genomic_DNA"/>
</dbReference>
<protein>
    <submittedName>
        <fullName evidence="2">Carboxypeptidase regulatory-like domain-containing protein</fullName>
    </submittedName>
</protein>
<dbReference type="GO" id="GO:0004180">
    <property type="term" value="F:carboxypeptidase activity"/>
    <property type="evidence" value="ECO:0007669"/>
    <property type="project" value="UniProtKB-KW"/>
</dbReference>
<name>A0A938BUC6_UNCW3</name>
<organism evidence="2 3">
    <name type="scientific">candidate division WOR-3 bacterium</name>
    <dbReference type="NCBI Taxonomy" id="2052148"/>
    <lineage>
        <taxon>Bacteria</taxon>
        <taxon>Bacteria division WOR-3</taxon>
    </lineage>
</organism>
<evidence type="ECO:0000313" key="3">
    <source>
        <dbReference type="Proteomes" id="UP000779900"/>
    </source>
</evidence>
<keyword evidence="2" id="KW-0378">Hydrolase</keyword>
<dbReference type="SUPFAM" id="SSF49464">
    <property type="entry name" value="Carboxypeptidase regulatory domain-like"/>
    <property type="match status" value="1"/>
</dbReference>
<evidence type="ECO:0000313" key="2">
    <source>
        <dbReference type="EMBL" id="MBM3332532.1"/>
    </source>
</evidence>
<gene>
    <name evidence="2" type="ORF">FJY68_11915</name>
</gene>
<feature type="chain" id="PRO_5037438589" evidence="1">
    <location>
        <begin position="18"/>
        <end position="335"/>
    </location>
</feature>
<dbReference type="AlphaFoldDB" id="A0A938BUC6"/>
<evidence type="ECO:0000256" key="1">
    <source>
        <dbReference type="SAM" id="SignalP"/>
    </source>
</evidence>
<comment type="caution">
    <text evidence="2">The sequence shown here is derived from an EMBL/GenBank/DDBJ whole genome shotgun (WGS) entry which is preliminary data.</text>
</comment>
<dbReference type="InterPro" id="IPR008969">
    <property type="entry name" value="CarboxyPept-like_regulatory"/>
</dbReference>